<gene>
    <name evidence="2" type="ORF">MRATA1EN1_LOCUS28077</name>
</gene>
<dbReference type="EMBL" id="OX459945">
    <property type="protein sequence ID" value="CAI9179115.1"/>
    <property type="molecule type" value="Genomic_DNA"/>
</dbReference>
<reference evidence="2" key="1">
    <citation type="submission" date="2023-04" db="EMBL/GenBank/DDBJ databases">
        <authorList>
            <consortium name="ELIXIR-Norway"/>
        </authorList>
    </citation>
    <scope>NUCLEOTIDE SEQUENCE [LARGE SCALE GENOMIC DNA]</scope>
</reference>
<evidence type="ECO:0000313" key="3">
    <source>
        <dbReference type="Proteomes" id="UP001176941"/>
    </source>
</evidence>
<keyword evidence="1" id="KW-0472">Membrane</keyword>
<evidence type="ECO:0000313" key="2">
    <source>
        <dbReference type="EMBL" id="CAI9179115.1"/>
    </source>
</evidence>
<accession>A0ABN8ZYU1</accession>
<proteinExistence type="predicted"/>
<keyword evidence="1" id="KW-0812">Transmembrane</keyword>
<evidence type="ECO:0000256" key="1">
    <source>
        <dbReference type="SAM" id="Phobius"/>
    </source>
</evidence>
<name>A0ABN8ZYU1_RANTA</name>
<protein>
    <submittedName>
        <fullName evidence="2">Uncharacterized protein</fullName>
    </submittedName>
</protein>
<dbReference type="Proteomes" id="UP001176941">
    <property type="component" value="Chromosome 9"/>
</dbReference>
<keyword evidence="3" id="KW-1185">Reference proteome</keyword>
<organism evidence="2 3">
    <name type="scientific">Rangifer tarandus platyrhynchus</name>
    <name type="common">Svalbard reindeer</name>
    <dbReference type="NCBI Taxonomy" id="3082113"/>
    <lineage>
        <taxon>Eukaryota</taxon>
        <taxon>Metazoa</taxon>
        <taxon>Chordata</taxon>
        <taxon>Craniata</taxon>
        <taxon>Vertebrata</taxon>
        <taxon>Euteleostomi</taxon>
        <taxon>Mammalia</taxon>
        <taxon>Eutheria</taxon>
        <taxon>Laurasiatheria</taxon>
        <taxon>Artiodactyla</taxon>
        <taxon>Ruminantia</taxon>
        <taxon>Pecora</taxon>
        <taxon>Cervidae</taxon>
        <taxon>Odocoileinae</taxon>
        <taxon>Rangifer</taxon>
    </lineage>
</organism>
<keyword evidence="1" id="KW-1133">Transmembrane helix</keyword>
<feature type="transmembrane region" description="Helical" evidence="1">
    <location>
        <begin position="14"/>
        <end position="35"/>
    </location>
</feature>
<sequence length="142" mass="15626">MGPQPGFCRLQSELYFVMVFNIFKPCSILLGRFVLMFTHYSFLTVSAHMPSLCHHSTHRLVPSPGHCPWDPPIRPSSLPLSFIPTRCWGLSSVPALPLQRPESGLAPSLVLHGCEVACTPLLERGISKEDTSFQGLALSSLP</sequence>